<comment type="caution">
    <text evidence="1">The sequence shown here is derived from an EMBL/GenBank/DDBJ whole genome shotgun (WGS) entry which is preliminary data.</text>
</comment>
<evidence type="ECO:0000313" key="2">
    <source>
        <dbReference type="Proteomes" id="UP000627292"/>
    </source>
</evidence>
<proteinExistence type="predicted"/>
<keyword evidence="2" id="KW-1185">Reference proteome</keyword>
<organism evidence="1 2">
    <name type="scientific">Filimonas zeae</name>
    <dbReference type="NCBI Taxonomy" id="1737353"/>
    <lineage>
        <taxon>Bacteria</taxon>
        <taxon>Pseudomonadati</taxon>
        <taxon>Bacteroidota</taxon>
        <taxon>Chitinophagia</taxon>
        <taxon>Chitinophagales</taxon>
        <taxon>Chitinophagaceae</taxon>
        <taxon>Filimonas</taxon>
    </lineage>
</organism>
<dbReference type="Proteomes" id="UP000627292">
    <property type="component" value="Unassembled WGS sequence"/>
</dbReference>
<gene>
    <name evidence="1" type="ORF">GCM10011379_52480</name>
</gene>
<protein>
    <submittedName>
        <fullName evidence="1">Uncharacterized protein</fullName>
    </submittedName>
</protein>
<dbReference type="EMBL" id="BMIB01000006">
    <property type="protein sequence ID" value="GGH80908.1"/>
    <property type="molecule type" value="Genomic_DNA"/>
</dbReference>
<dbReference type="RefSeq" id="WP_188958207.1">
    <property type="nucleotide sequence ID" value="NZ_BMIB01000006.1"/>
</dbReference>
<accession>A0A917J4W9</accession>
<reference evidence="1" key="2">
    <citation type="submission" date="2020-09" db="EMBL/GenBank/DDBJ databases">
        <authorList>
            <person name="Sun Q."/>
            <person name="Zhou Y."/>
        </authorList>
    </citation>
    <scope>NUCLEOTIDE SEQUENCE</scope>
    <source>
        <strain evidence="1">CGMCC 1.15290</strain>
    </source>
</reference>
<reference evidence="1" key="1">
    <citation type="journal article" date="2014" name="Int. J. Syst. Evol. Microbiol.">
        <title>Complete genome sequence of Corynebacterium casei LMG S-19264T (=DSM 44701T), isolated from a smear-ripened cheese.</title>
        <authorList>
            <consortium name="US DOE Joint Genome Institute (JGI-PGF)"/>
            <person name="Walter F."/>
            <person name="Albersmeier A."/>
            <person name="Kalinowski J."/>
            <person name="Ruckert C."/>
        </authorList>
    </citation>
    <scope>NUCLEOTIDE SEQUENCE</scope>
    <source>
        <strain evidence="1">CGMCC 1.15290</strain>
    </source>
</reference>
<name>A0A917J4W9_9BACT</name>
<sequence>MNSQSNTFRYLTGRQTEQPQLAVEEFFDAFELPACYTHLWQLAKSWVSSEYADGLSARQRAEVLFFYEQLGALVEAAFVTLHGNEPAPVVAIKPAAPAA</sequence>
<evidence type="ECO:0000313" key="1">
    <source>
        <dbReference type="EMBL" id="GGH80908.1"/>
    </source>
</evidence>
<dbReference type="AlphaFoldDB" id="A0A917J4W9"/>